<accession>A0A0A9CIE4</accession>
<protein>
    <submittedName>
        <fullName evidence="1">Uncharacterized protein</fullName>
    </submittedName>
</protein>
<proteinExistence type="predicted"/>
<reference evidence="1" key="2">
    <citation type="journal article" date="2015" name="Data Brief">
        <title>Shoot transcriptome of the giant reed, Arundo donax.</title>
        <authorList>
            <person name="Barrero R.A."/>
            <person name="Guerrero F.D."/>
            <person name="Moolhuijzen P."/>
            <person name="Goolsby J.A."/>
            <person name="Tidwell J."/>
            <person name="Bellgard S.E."/>
            <person name="Bellgard M.I."/>
        </authorList>
    </citation>
    <scope>NUCLEOTIDE SEQUENCE</scope>
    <source>
        <tissue evidence="1">Shoot tissue taken approximately 20 cm above the soil surface</tissue>
    </source>
</reference>
<dbReference type="AlphaFoldDB" id="A0A0A9CIE4"/>
<evidence type="ECO:0000313" key="1">
    <source>
        <dbReference type="EMBL" id="JAD74223.1"/>
    </source>
</evidence>
<reference evidence="1" key="1">
    <citation type="submission" date="2014-09" db="EMBL/GenBank/DDBJ databases">
        <authorList>
            <person name="Magalhaes I.L.F."/>
            <person name="Oliveira U."/>
            <person name="Santos F.R."/>
            <person name="Vidigal T.H.D.A."/>
            <person name="Brescovit A.D."/>
            <person name="Santos A.J."/>
        </authorList>
    </citation>
    <scope>NUCLEOTIDE SEQUENCE</scope>
    <source>
        <tissue evidence="1">Shoot tissue taken approximately 20 cm above the soil surface</tissue>
    </source>
</reference>
<name>A0A0A9CIE4_ARUDO</name>
<sequence length="40" mass="4751">MEQKLHTGSLNLVLPYFIFHVHRYSWCIYKAHTSVVFNIG</sequence>
<dbReference type="EMBL" id="GBRH01223672">
    <property type="protein sequence ID" value="JAD74223.1"/>
    <property type="molecule type" value="Transcribed_RNA"/>
</dbReference>
<organism evidence="1">
    <name type="scientific">Arundo donax</name>
    <name type="common">Giant reed</name>
    <name type="synonym">Donax arundinaceus</name>
    <dbReference type="NCBI Taxonomy" id="35708"/>
    <lineage>
        <taxon>Eukaryota</taxon>
        <taxon>Viridiplantae</taxon>
        <taxon>Streptophyta</taxon>
        <taxon>Embryophyta</taxon>
        <taxon>Tracheophyta</taxon>
        <taxon>Spermatophyta</taxon>
        <taxon>Magnoliopsida</taxon>
        <taxon>Liliopsida</taxon>
        <taxon>Poales</taxon>
        <taxon>Poaceae</taxon>
        <taxon>PACMAD clade</taxon>
        <taxon>Arundinoideae</taxon>
        <taxon>Arundineae</taxon>
        <taxon>Arundo</taxon>
    </lineage>
</organism>